<dbReference type="RefSeq" id="WP_202723510.1">
    <property type="nucleotide sequence ID" value="NZ_BPEX01000022.1"/>
</dbReference>
<feature type="transmembrane region" description="Helical" evidence="1">
    <location>
        <begin position="31"/>
        <end position="56"/>
    </location>
</feature>
<dbReference type="Proteomes" id="UP000604898">
    <property type="component" value="Unassembled WGS sequence"/>
</dbReference>
<dbReference type="EMBL" id="JAESVD010000014">
    <property type="protein sequence ID" value="MBL4915238.1"/>
    <property type="molecule type" value="Genomic_DNA"/>
</dbReference>
<comment type="caution">
    <text evidence="2">The sequence shown here is derived from an EMBL/GenBank/DDBJ whole genome shotgun (WGS) entry which is preliminary data.</text>
</comment>
<name>A0ABS1T365_9GAMM</name>
<evidence type="ECO:0000256" key="1">
    <source>
        <dbReference type="SAM" id="Phobius"/>
    </source>
</evidence>
<keyword evidence="1" id="KW-1133">Transmembrane helix</keyword>
<keyword evidence="1" id="KW-0812">Transmembrane</keyword>
<sequence length="61" mass="6747">MVSRTKDQSFVRQESALMVKSQSDELSVSDLIYFFLGLLMTALVIPNDWPAVISLLTGGRA</sequence>
<organism evidence="2 3">
    <name type="scientific">Shewanella schlegeliana</name>
    <dbReference type="NCBI Taxonomy" id="190308"/>
    <lineage>
        <taxon>Bacteria</taxon>
        <taxon>Pseudomonadati</taxon>
        <taxon>Pseudomonadota</taxon>
        <taxon>Gammaproteobacteria</taxon>
        <taxon>Alteromonadales</taxon>
        <taxon>Shewanellaceae</taxon>
        <taxon>Shewanella</taxon>
    </lineage>
</organism>
<evidence type="ECO:0000313" key="2">
    <source>
        <dbReference type="EMBL" id="MBL4915238.1"/>
    </source>
</evidence>
<keyword evidence="3" id="KW-1185">Reference proteome</keyword>
<keyword evidence="1" id="KW-0472">Membrane</keyword>
<proteinExistence type="predicted"/>
<evidence type="ECO:0000313" key="3">
    <source>
        <dbReference type="Proteomes" id="UP000604898"/>
    </source>
</evidence>
<reference evidence="2 3" key="1">
    <citation type="submission" date="2021-01" db="EMBL/GenBank/DDBJ databases">
        <title>Genome sequence of Shewanella schlegeliana JCM 11561.</title>
        <authorList>
            <person name="Zhang H."/>
            <person name="Li C."/>
        </authorList>
    </citation>
    <scope>NUCLEOTIDE SEQUENCE [LARGE SCALE GENOMIC DNA]</scope>
    <source>
        <strain evidence="2 3">JCM 11561</strain>
    </source>
</reference>
<protein>
    <submittedName>
        <fullName evidence="2">Uncharacterized protein</fullName>
    </submittedName>
</protein>
<accession>A0ABS1T365</accession>
<gene>
    <name evidence="2" type="ORF">JMA39_19265</name>
</gene>